<reference evidence="4" key="3">
    <citation type="submission" date="2025-04" db="UniProtKB">
        <authorList>
            <consortium name="RefSeq"/>
        </authorList>
    </citation>
    <scope>IDENTIFICATION</scope>
    <source>
        <strain evidence="4">CBS 304.34</strain>
    </source>
</reference>
<evidence type="ECO:0000313" key="2">
    <source>
        <dbReference type="EMBL" id="KAF2811800.1"/>
    </source>
</evidence>
<organism evidence="2">
    <name type="scientific">Mytilinidion resinicola</name>
    <dbReference type="NCBI Taxonomy" id="574789"/>
    <lineage>
        <taxon>Eukaryota</taxon>
        <taxon>Fungi</taxon>
        <taxon>Dikarya</taxon>
        <taxon>Ascomycota</taxon>
        <taxon>Pezizomycotina</taxon>
        <taxon>Dothideomycetes</taxon>
        <taxon>Pleosporomycetidae</taxon>
        <taxon>Mytilinidiales</taxon>
        <taxon>Mytilinidiaceae</taxon>
        <taxon>Mytilinidion</taxon>
    </lineage>
</organism>
<dbReference type="EMBL" id="MU003698">
    <property type="protein sequence ID" value="KAF2811800.1"/>
    <property type="molecule type" value="Genomic_DNA"/>
</dbReference>
<keyword evidence="1" id="KW-0812">Transmembrane</keyword>
<dbReference type="Proteomes" id="UP000504636">
    <property type="component" value="Unplaced"/>
</dbReference>
<reference evidence="2 4" key="1">
    <citation type="journal article" date="2020" name="Stud. Mycol.">
        <title>101 Dothideomycetes genomes: a test case for predicting lifestyles and emergence of pathogens.</title>
        <authorList>
            <person name="Haridas S."/>
            <person name="Albert R."/>
            <person name="Binder M."/>
            <person name="Bloem J."/>
            <person name="Labutti K."/>
            <person name="Salamov A."/>
            <person name="Andreopoulos B."/>
            <person name="Baker S."/>
            <person name="Barry K."/>
            <person name="Bills G."/>
            <person name="Bluhm B."/>
            <person name="Cannon C."/>
            <person name="Castanera R."/>
            <person name="Culley D."/>
            <person name="Daum C."/>
            <person name="Ezra D."/>
            <person name="Gonzalez J."/>
            <person name="Henrissat B."/>
            <person name="Kuo A."/>
            <person name="Liang C."/>
            <person name="Lipzen A."/>
            <person name="Lutzoni F."/>
            <person name="Magnuson J."/>
            <person name="Mondo S."/>
            <person name="Nolan M."/>
            <person name="Ohm R."/>
            <person name="Pangilinan J."/>
            <person name="Park H.-J."/>
            <person name="Ramirez L."/>
            <person name="Alfaro M."/>
            <person name="Sun H."/>
            <person name="Tritt A."/>
            <person name="Yoshinaga Y."/>
            <person name="Zwiers L.-H."/>
            <person name="Turgeon B."/>
            <person name="Goodwin S."/>
            <person name="Spatafora J."/>
            <person name="Crous P."/>
            <person name="Grigoriev I."/>
        </authorList>
    </citation>
    <scope>NUCLEOTIDE SEQUENCE</scope>
    <source>
        <strain evidence="2 4">CBS 304.34</strain>
    </source>
</reference>
<accession>A0A6A6YSM3</accession>
<feature type="transmembrane region" description="Helical" evidence="1">
    <location>
        <begin position="6"/>
        <end position="28"/>
    </location>
</feature>
<name>A0A6A6YSM3_9PEZI</name>
<dbReference type="RefSeq" id="XP_033578764.1">
    <property type="nucleotide sequence ID" value="XM_033727287.1"/>
</dbReference>
<dbReference type="Pfam" id="PF17198">
    <property type="entry name" value="AveC_like"/>
    <property type="match status" value="1"/>
</dbReference>
<keyword evidence="1" id="KW-1133">Transmembrane helix</keyword>
<evidence type="ECO:0000256" key="1">
    <source>
        <dbReference type="SAM" id="Phobius"/>
    </source>
</evidence>
<sequence>MPLWRLISLRVVEILSTIVLLLFLFYNLAKPLYRRRSFTLDGKFVVGGLIALVSDGFLNGQQYIFAWNSYAANAGSWARFTSFHRPGAPTRYTESLLWGPPMYVYFCAGVAIVGCKLHAALRALFGPSLNNEAIFALVWVDAFVSDFVVENAIISTTHAYAFAKTYGPLTLWAGRVSQFPVYESVFVATLGTLFTWMRVQAGGCGEGLSPVERGYQRWRAGVGFRGRRYGESWLPGMVRGFAVIGFCSAACVLCYHLPLNWLGVSGDCEADLPDYLMPGEWQGRERGKL</sequence>
<dbReference type="OrthoDB" id="5314461at2759"/>
<dbReference type="AlphaFoldDB" id="A0A6A6YSM3"/>
<dbReference type="InterPro" id="IPR033459">
    <property type="entry name" value="AveC-like"/>
</dbReference>
<protein>
    <submittedName>
        <fullName evidence="2 4">Uncharacterized protein</fullName>
    </submittedName>
</protein>
<keyword evidence="3" id="KW-1185">Reference proteome</keyword>
<proteinExistence type="predicted"/>
<keyword evidence="1" id="KW-0472">Membrane</keyword>
<reference evidence="4" key="2">
    <citation type="submission" date="2020-04" db="EMBL/GenBank/DDBJ databases">
        <authorList>
            <consortium name="NCBI Genome Project"/>
        </authorList>
    </citation>
    <scope>NUCLEOTIDE SEQUENCE</scope>
    <source>
        <strain evidence="4">CBS 304.34</strain>
    </source>
</reference>
<dbReference type="GeneID" id="54468180"/>
<evidence type="ECO:0000313" key="3">
    <source>
        <dbReference type="Proteomes" id="UP000504636"/>
    </source>
</evidence>
<evidence type="ECO:0000313" key="4">
    <source>
        <dbReference type="RefSeq" id="XP_033578764.1"/>
    </source>
</evidence>
<gene>
    <name evidence="2 4" type="ORF">BDZ99DRAFT_560237</name>
</gene>